<organism evidence="1 2">
    <name type="scientific">Chryseobacterium vrystaatense</name>
    <dbReference type="NCBI Taxonomy" id="307480"/>
    <lineage>
        <taxon>Bacteria</taxon>
        <taxon>Pseudomonadati</taxon>
        <taxon>Bacteroidota</taxon>
        <taxon>Flavobacteriia</taxon>
        <taxon>Flavobacteriales</taxon>
        <taxon>Weeksellaceae</taxon>
        <taxon>Chryseobacterium group</taxon>
        <taxon>Chryseobacterium</taxon>
    </lineage>
</organism>
<sequence length="147" mass="17000">MEEKKYTESSIKSLDWKEHIWLRPTMYFEKCFEEHNLNSIALEILCPAIDEYFDGNCSEIRLSIKENAVQIEYNAGMELREVFGTAVAENFMTKLMACKNEKKHLEVGQEYCLLGIATINAVSERCELNQSGINKKDISFSKRAILF</sequence>
<dbReference type="SUPFAM" id="SSF55874">
    <property type="entry name" value="ATPase domain of HSP90 chaperone/DNA topoisomerase II/histidine kinase"/>
    <property type="match status" value="1"/>
</dbReference>
<evidence type="ECO:0000313" key="2">
    <source>
        <dbReference type="Proteomes" id="UP000184108"/>
    </source>
</evidence>
<keyword evidence="1" id="KW-0413">Isomerase</keyword>
<evidence type="ECO:0000313" key="1">
    <source>
        <dbReference type="EMBL" id="SHF84154.1"/>
    </source>
</evidence>
<dbReference type="GO" id="GO:0016853">
    <property type="term" value="F:isomerase activity"/>
    <property type="evidence" value="ECO:0007669"/>
    <property type="project" value="UniProtKB-KW"/>
</dbReference>
<dbReference type="Proteomes" id="UP000184108">
    <property type="component" value="Unassembled WGS sequence"/>
</dbReference>
<protein>
    <submittedName>
        <fullName evidence="1">Topoisomerase-4 subunit B</fullName>
    </submittedName>
</protein>
<dbReference type="RefSeq" id="WP_139259932.1">
    <property type="nucleotide sequence ID" value="NZ_FQVE01000003.1"/>
</dbReference>
<dbReference type="AlphaFoldDB" id="A0A1M5EY34"/>
<dbReference type="EMBL" id="FQVE01000003">
    <property type="protein sequence ID" value="SHF84154.1"/>
    <property type="molecule type" value="Genomic_DNA"/>
</dbReference>
<name>A0A1M5EY34_9FLAO</name>
<gene>
    <name evidence="1" type="ORF">SAMN02787073_3074</name>
</gene>
<reference evidence="2" key="1">
    <citation type="submission" date="2016-11" db="EMBL/GenBank/DDBJ databases">
        <authorList>
            <person name="Varghese N."/>
            <person name="Submissions S."/>
        </authorList>
    </citation>
    <scope>NUCLEOTIDE SEQUENCE [LARGE SCALE GENOMIC DNA]</scope>
    <source>
        <strain evidence="2">YR203</strain>
    </source>
</reference>
<proteinExistence type="predicted"/>
<dbReference type="InterPro" id="IPR036890">
    <property type="entry name" value="HATPase_C_sf"/>
</dbReference>
<accession>A0A1M5EY34</accession>
<dbReference type="Gene3D" id="3.30.565.10">
    <property type="entry name" value="Histidine kinase-like ATPase, C-terminal domain"/>
    <property type="match status" value="1"/>
</dbReference>